<evidence type="ECO:0000313" key="12">
    <source>
        <dbReference type="Proteomes" id="UP001595818"/>
    </source>
</evidence>
<evidence type="ECO:0000256" key="2">
    <source>
        <dbReference type="ARBA" id="ARBA00010323"/>
    </source>
</evidence>
<keyword evidence="5 10" id="KW-0812">Transmembrane</keyword>
<keyword evidence="3 9" id="KW-1003">Cell membrane</keyword>
<comment type="subcellular location">
    <subcellularLocation>
        <location evidence="1">Cell membrane</location>
        <topology evidence="1">Multi-pass membrane protein</topology>
    </subcellularLocation>
</comment>
<keyword evidence="8 9" id="KW-0012">Acyltransferase</keyword>
<feature type="transmembrane region" description="Helical" evidence="10">
    <location>
        <begin position="35"/>
        <end position="66"/>
    </location>
</feature>
<proteinExistence type="inferred from homology"/>
<dbReference type="InterPro" id="IPR028362">
    <property type="entry name" value="AlgI"/>
</dbReference>
<protein>
    <submittedName>
        <fullName evidence="11">MBOAT family O-acyltransferase</fullName>
    </submittedName>
</protein>
<comment type="caution">
    <text evidence="11">The sequence shown here is derived from an EMBL/GenBank/DDBJ whole genome shotgun (WGS) entry which is preliminary data.</text>
</comment>
<feature type="transmembrane region" description="Helical" evidence="10">
    <location>
        <begin position="406"/>
        <end position="422"/>
    </location>
</feature>
<gene>
    <name evidence="11" type="ORF">ACFPFU_04550</name>
</gene>
<name>A0ABV9SX07_9BACT</name>
<keyword evidence="12" id="KW-1185">Reference proteome</keyword>
<dbReference type="InterPro" id="IPR024194">
    <property type="entry name" value="Ac/AlaTfrase_AlgI/DltB"/>
</dbReference>
<feature type="transmembrane region" description="Helical" evidence="10">
    <location>
        <begin position="356"/>
        <end position="374"/>
    </location>
</feature>
<feature type="transmembrane region" description="Helical" evidence="10">
    <location>
        <begin position="78"/>
        <end position="95"/>
    </location>
</feature>
<feature type="transmembrane region" description="Helical" evidence="10">
    <location>
        <begin position="242"/>
        <end position="262"/>
    </location>
</feature>
<evidence type="ECO:0000256" key="8">
    <source>
        <dbReference type="ARBA" id="ARBA00023315"/>
    </source>
</evidence>
<dbReference type="InterPro" id="IPR051085">
    <property type="entry name" value="MB_O-acyltransferase"/>
</dbReference>
<dbReference type="RefSeq" id="WP_377061959.1">
    <property type="nucleotide sequence ID" value="NZ_JBHSJJ010000002.1"/>
</dbReference>
<dbReference type="Pfam" id="PF03062">
    <property type="entry name" value="MBOAT"/>
    <property type="match status" value="1"/>
</dbReference>
<evidence type="ECO:0000256" key="10">
    <source>
        <dbReference type="SAM" id="Phobius"/>
    </source>
</evidence>
<evidence type="ECO:0000256" key="9">
    <source>
        <dbReference type="PIRNR" id="PIRNR016636"/>
    </source>
</evidence>
<evidence type="ECO:0000256" key="1">
    <source>
        <dbReference type="ARBA" id="ARBA00004651"/>
    </source>
</evidence>
<evidence type="ECO:0000256" key="4">
    <source>
        <dbReference type="ARBA" id="ARBA00022679"/>
    </source>
</evidence>
<evidence type="ECO:0000256" key="6">
    <source>
        <dbReference type="ARBA" id="ARBA00022989"/>
    </source>
</evidence>
<dbReference type="Proteomes" id="UP001595818">
    <property type="component" value="Unassembled WGS sequence"/>
</dbReference>
<evidence type="ECO:0000256" key="3">
    <source>
        <dbReference type="ARBA" id="ARBA00022475"/>
    </source>
</evidence>
<feature type="transmembrane region" description="Helical" evidence="10">
    <location>
        <begin position="6"/>
        <end position="23"/>
    </location>
</feature>
<dbReference type="PIRSF" id="PIRSF016636">
    <property type="entry name" value="AlgI_DltB"/>
    <property type="match status" value="1"/>
</dbReference>
<feature type="transmembrane region" description="Helical" evidence="10">
    <location>
        <begin position="434"/>
        <end position="453"/>
    </location>
</feature>
<sequence>MLFNSFEFILAFLPATVVVYFILNAQTKYTAAKIWLLFASLFFYGWWNPNYILLILSSMIVNYFLGTQMPGSAFKKELMVTGIVFNLGLLVYYKYANFFIDNLNRFPQIDITLMQVILPLGISFFTFQQIAYLVDSYQGHTKEYNPISYGVFVSFFPQLIAGPIVHHQQMMPQFTDPSLNRVNYHNLSKGLFIFLMGLAKKVIIADSFGIIANKGYGTAEALSTTQAWVTSLAYSLQLYFDFSGYSAMAIGLGLFFNIQLPINFNSPYKSRNIQEFWRRWHITLSRFLKDYVYIPLGGNQKSESRTLYNLGFTFLLGGIWHGAGWTFMIWGLLHGFALIIYRLWSKNSRFSMPNIIAIPFTFIFVNITWVFFRAPSWDTASTLLERMFIPSSGSAYFTLVNSMQDYPIWAIGIGLLFMPNSIQIGNRFKPNIKYALLIIILFVLNMTFLNSVIEQDFLYFDF</sequence>
<feature type="transmembrane region" description="Helical" evidence="10">
    <location>
        <begin position="146"/>
        <end position="165"/>
    </location>
</feature>
<dbReference type="InterPro" id="IPR004299">
    <property type="entry name" value="MBOAT_fam"/>
</dbReference>
<dbReference type="PIRSF" id="PIRSF500217">
    <property type="entry name" value="AlgI"/>
    <property type="match status" value="1"/>
</dbReference>
<keyword evidence="7 9" id="KW-0472">Membrane</keyword>
<dbReference type="PANTHER" id="PTHR13285:SF23">
    <property type="entry name" value="TEICHOIC ACID D-ALANYLTRANSFERASE"/>
    <property type="match status" value="1"/>
</dbReference>
<feature type="transmembrane region" description="Helical" evidence="10">
    <location>
        <begin position="306"/>
        <end position="321"/>
    </location>
</feature>
<dbReference type="PANTHER" id="PTHR13285">
    <property type="entry name" value="ACYLTRANSFERASE"/>
    <property type="match status" value="1"/>
</dbReference>
<feature type="transmembrane region" description="Helical" evidence="10">
    <location>
        <begin position="327"/>
        <end position="344"/>
    </location>
</feature>
<evidence type="ECO:0000313" key="11">
    <source>
        <dbReference type="EMBL" id="MFC4870945.1"/>
    </source>
</evidence>
<dbReference type="EMBL" id="JBHSJJ010000002">
    <property type="protein sequence ID" value="MFC4870945.1"/>
    <property type="molecule type" value="Genomic_DNA"/>
</dbReference>
<evidence type="ECO:0000256" key="5">
    <source>
        <dbReference type="ARBA" id="ARBA00022692"/>
    </source>
</evidence>
<comment type="similarity">
    <text evidence="2 9">Belongs to the membrane-bound acyltransferase family.</text>
</comment>
<feature type="transmembrane region" description="Helical" evidence="10">
    <location>
        <begin position="191"/>
        <end position="212"/>
    </location>
</feature>
<accession>A0ABV9SX07</accession>
<reference evidence="12" key="1">
    <citation type="journal article" date="2019" name="Int. J. Syst. Evol. Microbiol.">
        <title>The Global Catalogue of Microorganisms (GCM) 10K type strain sequencing project: providing services to taxonomists for standard genome sequencing and annotation.</title>
        <authorList>
            <consortium name="The Broad Institute Genomics Platform"/>
            <consortium name="The Broad Institute Genome Sequencing Center for Infectious Disease"/>
            <person name="Wu L."/>
            <person name="Ma J."/>
        </authorList>
    </citation>
    <scope>NUCLEOTIDE SEQUENCE [LARGE SCALE GENOMIC DNA]</scope>
    <source>
        <strain evidence="12">CGMCC 4.7466</strain>
    </source>
</reference>
<keyword evidence="6 10" id="KW-1133">Transmembrane helix</keyword>
<feature type="transmembrane region" description="Helical" evidence="10">
    <location>
        <begin position="116"/>
        <end position="134"/>
    </location>
</feature>
<keyword evidence="4 9" id="KW-0808">Transferase</keyword>
<organism evidence="11 12">
    <name type="scientific">Negadavirga shengliensis</name>
    <dbReference type="NCBI Taxonomy" id="1389218"/>
    <lineage>
        <taxon>Bacteria</taxon>
        <taxon>Pseudomonadati</taxon>
        <taxon>Bacteroidota</taxon>
        <taxon>Cytophagia</taxon>
        <taxon>Cytophagales</taxon>
        <taxon>Cyclobacteriaceae</taxon>
        <taxon>Negadavirga</taxon>
    </lineage>
</organism>
<evidence type="ECO:0000256" key="7">
    <source>
        <dbReference type="ARBA" id="ARBA00023136"/>
    </source>
</evidence>